<reference evidence="1 2" key="1">
    <citation type="submission" date="2023-11" db="EMBL/GenBank/DDBJ databases">
        <title>Halocaridina rubra genome assembly.</title>
        <authorList>
            <person name="Smith C."/>
        </authorList>
    </citation>
    <scope>NUCLEOTIDE SEQUENCE [LARGE SCALE GENOMIC DNA]</scope>
    <source>
        <strain evidence="1">EP-1</strain>
        <tissue evidence="1">Whole</tissue>
    </source>
</reference>
<name>A0AAN8WVK1_HALRR</name>
<organism evidence="1 2">
    <name type="scientific">Halocaridina rubra</name>
    <name type="common">Hawaiian red shrimp</name>
    <dbReference type="NCBI Taxonomy" id="373956"/>
    <lineage>
        <taxon>Eukaryota</taxon>
        <taxon>Metazoa</taxon>
        <taxon>Ecdysozoa</taxon>
        <taxon>Arthropoda</taxon>
        <taxon>Crustacea</taxon>
        <taxon>Multicrustacea</taxon>
        <taxon>Malacostraca</taxon>
        <taxon>Eumalacostraca</taxon>
        <taxon>Eucarida</taxon>
        <taxon>Decapoda</taxon>
        <taxon>Pleocyemata</taxon>
        <taxon>Caridea</taxon>
        <taxon>Atyoidea</taxon>
        <taxon>Atyidae</taxon>
        <taxon>Halocaridina</taxon>
    </lineage>
</organism>
<dbReference type="Proteomes" id="UP001381693">
    <property type="component" value="Unassembled WGS sequence"/>
</dbReference>
<evidence type="ECO:0000313" key="1">
    <source>
        <dbReference type="EMBL" id="KAK7069568.1"/>
    </source>
</evidence>
<accession>A0AAN8WVK1</accession>
<gene>
    <name evidence="1" type="ORF">SK128_023492</name>
</gene>
<dbReference type="AlphaFoldDB" id="A0AAN8WVK1"/>
<evidence type="ECO:0000313" key="2">
    <source>
        <dbReference type="Proteomes" id="UP001381693"/>
    </source>
</evidence>
<feature type="non-terminal residue" evidence="1">
    <location>
        <position position="60"/>
    </location>
</feature>
<protein>
    <submittedName>
        <fullName evidence="1">Uncharacterized protein</fullName>
    </submittedName>
</protein>
<proteinExistence type="predicted"/>
<dbReference type="EMBL" id="JAXCGZ010016127">
    <property type="protein sequence ID" value="KAK7069568.1"/>
    <property type="molecule type" value="Genomic_DNA"/>
</dbReference>
<sequence>MLVCYFIKRFQESPVAEDVDCCLTPEAEDCAPIQVDKDDPLRDSMSCINFRRAARAQAIL</sequence>
<comment type="caution">
    <text evidence="1">The sequence shown here is derived from an EMBL/GenBank/DDBJ whole genome shotgun (WGS) entry which is preliminary data.</text>
</comment>
<keyword evidence="2" id="KW-1185">Reference proteome</keyword>